<dbReference type="AlphaFoldDB" id="A0A0D2U3X2"/>
<name>A0A0D2U3X2_GOSRA</name>
<dbReference type="InterPro" id="IPR017451">
    <property type="entry name" value="F-box-assoc_interact_dom"/>
</dbReference>
<proteinExistence type="predicted"/>
<dbReference type="EMBL" id="JABEZZ010000010">
    <property type="protein sequence ID" value="MBA0597078.1"/>
    <property type="molecule type" value="Genomic_DNA"/>
</dbReference>
<dbReference type="OMA" id="VDIWIFK"/>
<dbReference type="SUPFAM" id="SSF81383">
    <property type="entry name" value="F-box domain"/>
    <property type="match status" value="1"/>
</dbReference>
<dbReference type="NCBIfam" id="TIGR01640">
    <property type="entry name" value="F_box_assoc_1"/>
    <property type="match status" value="1"/>
</dbReference>
<evidence type="ECO:0000313" key="5">
    <source>
        <dbReference type="Proteomes" id="UP000593578"/>
    </source>
</evidence>
<dbReference type="InterPro" id="IPR013187">
    <property type="entry name" value="F-box-assoc_dom_typ3"/>
</dbReference>
<accession>A0A0D2U3X2</accession>
<dbReference type="InterPro" id="IPR011043">
    <property type="entry name" value="Gal_Oxase/kelch_b-propeller"/>
</dbReference>
<dbReference type="InterPro" id="IPR001810">
    <property type="entry name" value="F-box_dom"/>
</dbReference>
<reference evidence="3" key="3">
    <citation type="submission" date="2020-04" db="EMBL/GenBank/DDBJ databases">
        <authorList>
            <person name="Grover C.E."/>
            <person name="Arick M.A. II"/>
            <person name="Thrash A."/>
            <person name="Conover J.L."/>
            <person name="Sanders W.S."/>
            <person name="Peterson D.G."/>
            <person name="Scheffler J.A."/>
            <person name="Scheffler B.E."/>
            <person name="Wendel J.F."/>
        </authorList>
    </citation>
    <scope>NUCLEOTIDE SEQUENCE</scope>
    <source>
        <strain evidence="3">8</strain>
        <tissue evidence="3">Leaf</tissue>
    </source>
</reference>
<gene>
    <name evidence="2" type="ORF">B456_010G008800</name>
    <name evidence="3" type="ORF">Gorai_006894</name>
</gene>
<organism evidence="2 4">
    <name type="scientific">Gossypium raimondii</name>
    <name type="common">Peruvian cotton</name>
    <name type="synonym">Gossypium klotzschianum subsp. raimondii</name>
    <dbReference type="NCBI Taxonomy" id="29730"/>
    <lineage>
        <taxon>Eukaryota</taxon>
        <taxon>Viridiplantae</taxon>
        <taxon>Streptophyta</taxon>
        <taxon>Embryophyta</taxon>
        <taxon>Tracheophyta</taxon>
        <taxon>Spermatophyta</taxon>
        <taxon>Magnoliopsida</taxon>
        <taxon>eudicotyledons</taxon>
        <taxon>Gunneridae</taxon>
        <taxon>Pentapetalae</taxon>
        <taxon>rosids</taxon>
        <taxon>malvids</taxon>
        <taxon>Malvales</taxon>
        <taxon>Malvaceae</taxon>
        <taxon>Malvoideae</taxon>
        <taxon>Gossypium</taxon>
    </lineage>
</organism>
<feature type="domain" description="F-box" evidence="1">
    <location>
        <begin position="1"/>
        <end position="48"/>
    </location>
</feature>
<dbReference type="Pfam" id="PF08268">
    <property type="entry name" value="FBA_3"/>
    <property type="match status" value="1"/>
</dbReference>
<dbReference type="PROSITE" id="PS50181">
    <property type="entry name" value="FBOX"/>
    <property type="match status" value="1"/>
</dbReference>
<dbReference type="PANTHER" id="PTHR31672:SF13">
    <property type="entry name" value="F-BOX PROTEIN CPR30-LIKE"/>
    <property type="match status" value="1"/>
</dbReference>
<dbReference type="OrthoDB" id="5319261at2759"/>
<dbReference type="Gramene" id="KJB63624">
    <property type="protein sequence ID" value="KJB63624"/>
    <property type="gene ID" value="B456_010G008800"/>
</dbReference>
<dbReference type="InterPro" id="IPR036047">
    <property type="entry name" value="F-box-like_dom_sf"/>
</dbReference>
<dbReference type="KEGG" id="gra:105774637"/>
<dbReference type="PANTHER" id="PTHR31672">
    <property type="entry name" value="BNACNNG10540D PROTEIN"/>
    <property type="match status" value="1"/>
</dbReference>
<evidence type="ECO:0000313" key="4">
    <source>
        <dbReference type="Proteomes" id="UP000032304"/>
    </source>
</evidence>
<evidence type="ECO:0000313" key="2">
    <source>
        <dbReference type="EMBL" id="KJB63624.1"/>
    </source>
</evidence>
<dbReference type="EMBL" id="CM001749">
    <property type="protein sequence ID" value="KJB63624.1"/>
    <property type="molecule type" value="Genomic_DNA"/>
</dbReference>
<keyword evidence="4" id="KW-1185">Reference proteome</keyword>
<protein>
    <recommendedName>
        <fullName evidence="1">F-box domain-containing protein</fullName>
    </recommendedName>
</protein>
<dbReference type="SUPFAM" id="SSF50965">
    <property type="entry name" value="Galactose oxidase, central domain"/>
    <property type="match status" value="1"/>
</dbReference>
<dbReference type="InterPro" id="IPR050796">
    <property type="entry name" value="SCF_F-box_component"/>
</dbReference>
<reference evidence="3 5" key="2">
    <citation type="journal article" date="2019" name="Genome Biol. Evol.">
        <title>Insights into the evolution of the New World diploid cottons (Gossypium, subgenus Houzingenia) based on genome sequencing.</title>
        <authorList>
            <person name="Grover C.E."/>
            <person name="Arick M.A. 2nd"/>
            <person name="Thrash A."/>
            <person name="Conover J.L."/>
            <person name="Sanders W.S."/>
            <person name="Peterson D.G."/>
            <person name="Frelichowski J.E."/>
            <person name="Scheffler J.A."/>
            <person name="Scheffler B.E."/>
            <person name="Wendel J.F."/>
        </authorList>
    </citation>
    <scope>NUCLEOTIDE SEQUENCE [LARGE SCALE GENOMIC DNA]</scope>
    <source>
        <strain evidence="3">8</strain>
        <tissue evidence="3">Leaf</tissue>
    </source>
</reference>
<evidence type="ECO:0000259" key="1">
    <source>
        <dbReference type="PROSITE" id="PS50181"/>
    </source>
</evidence>
<dbReference type="STRING" id="29730.A0A0D2U3X2"/>
<dbReference type="Pfam" id="PF00646">
    <property type="entry name" value="F-box"/>
    <property type="match status" value="1"/>
</dbReference>
<dbReference type="eggNOG" id="ENOG502SJZH">
    <property type="taxonomic scope" value="Eukaryota"/>
</dbReference>
<reference evidence="2 4" key="1">
    <citation type="journal article" date="2012" name="Nature">
        <title>Repeated polyploidization of Gossypium genomes and the evolution of spinnable cotton fibres.</title>
        <authorList>
            <person name="Paterson A.H."/>
            <person name="Wendel J.F."/>
            <person name="Gundlach H."/>
            <person name="Guo H."/>
            <person name="Jenkins J."/>
            <person name="Jin D."/>
            <person name="Llewellyn D."/>
            <person name="Showmaker K.C."/>
            <person name="Shu S."/>
            <person name="Udall J."/>
            <person name="Yoo M.J."/>
            <person name="Byers R."/>
            <person name="Chen W."/>
            <person name="Doron-Faigenboim A."/>
            <person name="Duke M.V."/>
            <person name="Gong L."/>
            <person name="Grimwood J."/>
            <person name="Grover C."/>
            <person name="Grupp K."/>
            <person name="Hu G."/>
            <person name="Lee T.H."/>
            <person name="Li J."/>
            <person name="Lin L."/>
            <person name="Liu T."/>
            <person name="Marler B.S."/>
            <person name="Page J.T."/>
            <person name="Roberts A.W."/>
            <person name="Romanel E."/>
            <person name="Sanders W.S."/>
            <person name="Szadkowski E."/>
            <person name="Tan X."/>
            <person name="Tang H."/>
            <person name="Xu C."/>
            <person name="Wang J."/>
            <person name="Wang Z."/>
            <person name="Zhang D."/>
            <person name="Zhang L."/>
            <person name="Ashrafi H."/>
            <person name="Bedon F."/>
            <person name="Bowers J.E."/>
            <person name="Brubaker C.L."/>
            <person name="Chee P.W."/>
            <person name="Das S."/>
            <person name="Gingle A.R."/>
            <person name="Haigler C.H."/>
            <person name="Harker D."/>
            <person name="Hoffmann L.V."/>
            <person name="Hovav R."/>
            <person name="Jones D.C."/>
            <person name="Lemke C."/>
            <person name="Mansoor S."/>
            <person name="ur Rahman M."/>
            <person name="Rainville L.N."/>
            <person name="Rambani A."/>
            <person name="Reddy U.K."/>
            <person name="Rong J.K."/>
            <person name="Saranga Y."/>
            <person name="Scheffler B.E."/>
            <person name="Scheffler J.A."/>
            <person name="Stelly D.M."/>
            <person name="Triplett B.A."/>
            <person name="Van Deynze A."/>
            <person name="Vaslin M.F."/>
            <person name="Waghmare V.N."/>
            <person name="Walford S.A."/>
            <person name="Wright R.J."/>
            <person name="Zaki E.A."/>
            <person name="Zhang T."/>
            <person name="Dennis E.S."/>
            <person name="Mayer K.F."/>
            <person name="Peterson D.G."/>
            <person name="Rokhsar D.S."/>
            <person name="Wang X."/>
            <person name="Schmutz J."/>
        </authorList>
    </citation>
    <scope>NUCLEOTIDE SEQUENCE [LARGE SCALE GENOMIC DNA]</scope>
</reference>
<evidence type="ECO:0000313" key="3">
    <source>
        <dbReference type="EMBL" id="MBA0597078.1"/>
    </source>
</evidence>
<sequence>MAFIPSPIIYNILSKLPVKSLARFKSLNKLYCSFIKDPHFINAHFKNHSVVHGDLCLILSCIEHQNLNNTSKIHFFTIKDNEHAMIEYSIPVSFDTYHILPSCNGLICFYGLHGSVHVCNPTTKTIVNLPNIDDDLQRFQSCGFGFDGINGTYKVIKFFDPHKIEIFTMVNGSWNKIWYTYSPCFGFQHHQPPVFANGVFYWFSISSSIVSFDIGKETFETISLPQSALNKDKYKLYLVELKGELCMVDMDFEDKKRVDIWIFKSNGGLWVKLGTIVHRSEPIDTTRPVGIKANKKEILLHGFIKGLGHLSCYNMETGGFRPINIKGFTLDYFHVSQHVETLFQVGD</sequence>
<dbReference type="Proteomes" id="UP000032304">
    <property type="component" value="Chromosome 10"/>
</dbReference>
<dbReference type="Proteomes" id="UP000593578">
    <property type="component" value="Unassembled WGS sequence"/>
</dbReference>